<dbReference type="InterPro" id="IPR003959">
    <property type="entry name" value="ATPase_AAA_core"/>
</dbReference>
<evidence type="ECO:0000313" key="4">
    <source>
        <dbReference type="EMBL" id="KAF3589922.1"/>
    </source>
</evidence>
<dbReference type="InterPro" id="IPR027417">
    <property type="entry name" value="P-loop_NTPase"/>
</dbReference>
<keyword evidence="1" id="KW-0547">Nucleotide-binding</keyword>
<proteinExistence type="predicted"/>
<dbReference type="Pfam" id="PF00004">
    <property type="entry name" value="AAA"/>
    <property type="match status" value="1"/>
</dbReference>
<evidence type="ECO:0000259" key="3">
    <source>
        <dbReference type="Pfam" id="PF00004"/>
    </source>
</evidence>
<dbReference type="GO" id="GO:0016887">
    <property type="term" value="F:ATP hydrolysis activity"/>
    <property type="evidence" value="ECO:0007669"/>
    <property type="project" value="InterPro"/>
</dbReference>
<name>A0A8S9SCR9_BRACR</name>
<gene>
    <name evidence="4" type="ORF">F2Q69_00031106</name>
</gene>
<organism evidence="4 5">
    <name type="scientific">Brassica cretica</name>
    <name type="common">Mustard</name>
    <dbReference type="NCBI Taxonomy" id="69181"/>
    <lineage>
        <taxon>Eukaryota</taxon>
        <taxon>Viridiplantae</taxon>
        <taxon>Streptophyta</taxon>
        <taxon>Embryophyta</taxon>
        <taxon>Tracheophyta</taxon>
        <taxon>Spermatophyta</taxon>
        <taxon>Magnoliopsida</taxon>
        <taxon>eudicotyledons</taxon>
        <taxon>Gunneridae</taxon>
        <taxon>Pentapetalae</taxon>
        <taxon>rosids</taxon>
        <taxon>malvids</taxon>
        <taxon>Brassicales</taxon>
        <taxon>Brassicaceae</taxon>
        <taxon>Brassiceae</taxon>
        <taxon>Brassica</taxon>
    </lineage>
</organism>
<dbReference type="SUPFAM" id="SSF52540">
    <property type="entry name" value="P-loop containing nucleoside triphosphate hydrolases"/>
    <property type="match status" value="1"/>
</dbReference>
<dbReference type="InterPro" id="IPR050221">
    <property type="entry name" value="26S_Proteasome_ATPase"/>
</dbReference>
<keyword evidence="2" id="KW-0067">ATP-binding</keyword>
<dbReference type="GO" id="GO:0005524">
    <property type="term" value="F:ATP binding"/>
    <property type="evidence" value="ECO:0007669"/>
    <property type="project" value="UniProtKB-KW"/>
</dbReference>
<dbReference type="Proteomes" id="UP000712600">
    <property type="component" value="Unassembled WGS sequence"/>
</dbReference>
<dbReference type="EMBL" id="QGKX02000088">
    <property type="protein sequence ID" value="KAF3589922.1"/>
    <property type="molecule type" value="Genomic_DNA"/>
</dbReference>
<dbReference type="PANTHER" id="PTHR23073">
    <property type="entry name" value="26S PROTEASOME REGULATORY SUBUNIT"/>
    <property type="match status" value="1"/>
</dbReference>
<accession>A0A8S9SCR9</accession>
<reference evidence="4" key="1">
    <citation type="submission" date="2019-12" db="EMBL/GenBank/DDBJ databases">
        <title>Genome sequencing and annotation of Brassica cretica.</title>
        <authorList>
            <person name="Studholme D.J."/>
            <person name="Sarris P."/>
        </authorList>
    </citation>
    <scope>NUCLEOTIDE SEQUENCE</scope>
    <source>
        <strain evidence="4">PFS-109/04</strain>
        <tissue evidence="4">Leaf</tissue>
    </source>
</reference>
<evidence type="ECO:0000256" key="2">
    <source>
        <dbReference type="ARBA" id="ARBA00022840"/>
    </source>
</evidence>
<protein>
    <recommendedName>
        <fullName evidence="3">ATPase AAA-type core domain-containing protein</fullName>
    </recommendedName>
</protein>
<comment type="caution">
    <text evidence="4">The sequence shown here is derived from an EMBL/GenBank/DDBJ whole genome shotgun (WGS) entry which is preliminary data.</text>
</comment>
<sequence length="141" mass="15573">MGVRIYGVNKPLGDDDDSVHEISWDNIAGYEQQKREIEDTILMALHSPEVYDDIVRGTRSKFESNRPRAVLFEGPPGTGKTSCARVIANQAGIPLLCVPLEAVMSKYYGESERLLGAVFSQANELSDGAIIFLDEVKPIFL</sequence>
<evidence type="ECO:0000256" key="1">
    <source>
        <dbReference type="ARBA" id="ARBA00022741"/>
    </source>
</evidence>
<evidence type="ECO:0000313" key="5">
    <source>
        <dbReference type="Proteomes" id="UP000712600"/>
    </source>
</evidence>
<dbReference type="AlphaFoldDB" id="A0A8S9SCR9"/>
<feature type="domain" description="ATPase AAA-type core" evidence="3">
    <location>
        <begin position="70"/>
        <end position="137"/>
    </location>
</feature>
<dbReference type="Gene3D" id="3.40.50.300">
    <property type="entry name" value="P-loop containing nucleotide triphosphate hydrolases"/>
    <property type="match status" value="1"/>
</dbReference>